<keyword evidence="2" id="KW-0378">Hydrolase</keyword>
<dbReference type="SUPFAM" id="SSF54060">
    <property type="entry name" value="His-Me finger endonucleases"/>
    <property type="match status" value="1"/>
</dbReference>
<dbReference type="PANTHER" id="PTHR33607:SF2">
    <property type="entry name" value="ENDONUCLEASE-1"/>
    <property type="match status" value="1"/>
</dbReference>
<gene>
    <name evidence="3" type="ORF">SAMN05192532_10810</name>
</gene>
<keyword evidence="4" id="KW-1185">Reference proteome</keyword>
<keyword evidence="3" id="KW-0255">Endonuclease</keyword>
<evidence type="ECO:0000313" key="4">
    <source>
        <dbReference type="Proteomes" id="UP000199516"/>
    </source>
</evidence>
<dbReference type="AlphaFoldDB" id="A0A1I2F1P7"/>
<organism evidence="3 4">
    <name type="scientific">Alteribacillus iranensis</name>
    <dbReference type="NCBI Taxonomy" id="930128"/>
    <lineage>
        <taxon>Bacteria</taxon>
        <taxon>Bacillati</taxon>
        <taxon>Bacillota</taxon>
        <taxon>Bacilli</taxon>
        <taxon>Bacillales</taxon>
        <taxon>Bacillaceae</taxon>
        <taxon>Alteribacillus</taxon>
    </lineage>
</organism>
<dbReference type="EMBL" id="FONT01000008">
    <property type="protein sequence ID" value="SFE98586.1"/>
    <property type="molecule type" value="Genomic_DNA"/>
</dbReference>
<proteinExistence type="predicted"/>
<protein>
    <submittedName>
        <fullName evidence="3">Endonuclease I</fullName>
    </submittedName>
</protein>
<evidence type="ECO:0000256" key="1">
    <source>
        <dbReference type="ARBA" id="ARBA00022722"/>
    </source>
</evidence>
<dbReference type="OrthoDB" id="9801679at2"/>
<dbReference type="InterPro" id="IPR044925">
    <property type="entry name" value="His-Me_finger_sf"/>
</dbReference>
<dbReference type="GO" id="GO:0004519">
    <property type="term" value="F:endonuclease activity"/>
    <property type="evidence" value="ECO:0007669"/>
    <property type="project" value="UniProtKB-KW"/>
</dbReference>
<evidence type="ECO:0000256" key="2">
    <source>
        <dbReference type="ARBA" id="ARBA00022801"/>
    </source>
</evidence>
<dbReference type="RefSeq" id="WP_091663403.1">
    <property type="nucleotide sequence ID" value="NZ_FONT01000008.1"/>
</dbReference>
<dbReference type="InterPro" id="IPR007346">
    <property type="entry name" value="Endonuclease-I"/>
</dbReference>
<dbReference type="Pfam" id="PF04231">
    <property type="entry name" value="Endonuclease_1"/>
    <property type="match status" value="1"/>
</dbReference>
<sequence length="311" mass="36910">MEYGGELFFDDIIEELHHLRESDQKALSANVDPLPLHETLYYDEKQDHKWMERYYRGVGMNQSSSVSLLMDLHHLLTVTHEYTYPYHITKGQFLYTWVDLQPNGKLKGLYSGVEKNPSQVMVEDKEMIEKRYAHYQSYLFGDHSSPARKKKMIHLARKYRLNTEHVVPQSWFRAKEPMKGDLHHLFACEPECNKIRSNYPYDDFSQTETRTVSNRCGSYDGERFEPRYGKGEAARATLYFLLRYPRELNKNARQKLNIQTLVKWHENSPVTRHEKHRNQAIFEIQGNRNPFIDHPNILTPLINDLYRLSAR</sequence>
<dbReference type="STRING" id="930128.SAMN05192532_10810"/>
<name>A0A1I2F1P7_9BACI</name>
<dbReference type="PANTHER" id="PTHR33607">
    <property type="entry name" value="ENDONUCLEASE-1"/>
    <property type="match status" value="1"/>
</dbReference>
<dbReference type="Proteomes" id="UP000199516">
    <property type="component" value="Unassembled WGS sequence"/>
</dbReference>
<accession>A0A1I2F1P7</accession>
<reference evidence="3 4" key="1">
    <citation type="submission" date="2016-10" db="EMBL/GenBank/DDBJ databases">
        <authorList>
            <person name="de Groot N.N."/>
        </authorList>
    </citation>
    <scope>NUCLEOTIDE SEQUENCE [LARGE SCALE GENOMIC DNA]</scope>
    <source>
        <strain evidence="3 4">DSM 23995</strain>
    </source>
</reference>
<evidence type="ECO:0000313" key="3">
    <source>
        <dbReference type="EMBL" id="SFE98586.1"/>
    </source>
</evidence>
<dbReference type="GO" id="GO:0016787">
    <property type="term" value="F:hydrolase activity"/>
    <property type="evidence" value="ECO:0007669"/>
    <property type="project" value="UniProtKB-KW"/>
</dbReference>
<keyword evidence="1" id="KW-0540">Nuclease</keyword>